<keyword evidence="4 10" id="KW-0863">Zinc-finger</keyword>
<dbReference type="PANTHER" id="PTHR24404:SF114">
    <property type="entry name" value="KLUMPFUSS, ISOFORM B-RELATED"/>
    <property type="match status" value="1"/>
</dbReference>
<dbReference type="InterPro" id="IPR036236">
    <property type="entry name" value="Znf_C2H2_sf"/>
</dbReference>
<dbReference type="InterPro" id="IPR050589">
    <property type="entry name" value="Ikaros_C2H2-ZF"/>
</dbReference>
<comment type="caution">
    <text evidence="13">The sequence shown here is derived from an EMBL/GenBank/DDBJ whole genome shotgun (WGS) entry which is preliminary data.</text>
</comment>
<feature type="domain" description="C2H2-type" evidence="12">
    <location>
        <begin position="256"/>
        <end position="283"/>
    </location>
</feature>
<accession>A0AAE1CSW3</accession>
<evidence type="ECO:0000256" key="9">
    <source>
        <dbReference type="ARBA" id="ARBA00023242"/>
    </source>
</evidence>
<feature type="domain" description="C2H2-type" evidence="12">
    <location>
        <begin position="284"/>
        <end position="303"/>
    </location>
</feature>
<dbReference type="Gene3D" id="3.30.160.60">
    <property type="entry name" value="Classic Zinc Finger"/>
    <property type="match status" value="6"/>
</dbReference>
<protein>
    <recommendedName>
        <fullName evidence="12">C2H2-type domain-containing protein</fullName>
    </recommendedName>
</protein>
<evidence type="ECO:0000256" key="5">
    <source>
        <dbReference type="ARBA" id="ARBA00022833"/>
    </source>
</evidence>
<dbReference type="GO" id="GO:0006357">
    <property type="term" value="P:regulation of transcription by RNA polymerase II"/>
    <property type="evidence" value="ECO:0007669"/>
    <property type="project" value="TreeGrafter"/>
</dbReference>
<keyword evidence="9" id="KW-0539">Nucleus</keyword>
<feature type="region of interest" description="Disordered" evidence="11">
    <location>
        <begin position="1"/>
        <end position="28"/>
    </location>
</feature>
<dbReference type="SUPFAM" id="SSF57667">
    <property type="entry name" value="beta-beta-alpha zinc fingers"/>
    <property type="match status" value="4"/>
</dbReference>
<evidence type="ECO:0000256" key="7">
    <source>
        <dbReference type="ARBA" id="ARBA00023125"/>
    </source>
</evidence>
<dbReference type="PROSITE" id="PS50157">
    <property type="entry name" value="ZINC_FINGER_C2H2_2"/>
    <property type="match status" value="6"/>
</dbReference>
<dbReference type="FunFam" id="3.30.160.60:FF:000100">
    <property type="entry name" value="Zinc finger 45-like"/>
    <property type="match status" value="1"/>
</dbReference>
<name>A0AAE1CSW3_9GAST</name>
<evidence type="ECO:0000313" key="14">
    <source>
        <dbReference type="Proteomes" id="UP001283361"/>
    </source>
</evidence>
<evidence type="ECO:0000256" key="4">
    <source>
        <dbReference type="ARBA" id="ARBA00022771"/>
    </source>
</evidence>
<dbReference type="FunFam" id="3.30.160.60:FF:000446">
    <property type="entry name" value="Zinc finger protein"/>
    <property type="match status" value="2"/>
</dbReference>
<keyword evidence="3" id="KW-0677">Repeat</keyword>
<evidence type="ECO:0000256" key="8">
    <source>
        <dbReference type="ARBA" id="ARBA00023163"/>
    </source>
</evidence>
<evidence type="ECO:0000259" key="12">
    <source>
        <dbReference type="PROSITE" id="PS50157"/>
    </source>
</evidence>
<dbReference type="FunFam" id="3.30.160.60:FF:000016">
    <property type="entry name" value="zinc finger protein 37 homolog"/>
    <property type="match status" value="1"/>
</dbReference>
<keyword evidence="5" id="KW-0862">Zinc</keyword>
<evidence type="ECO:0000256" key="2">
    <source>
        <dbReference type="ARBA" id="ARBA00022723"/>
    </source>
</evidence>
<keyword evidence="6" id="KW-0805">Transcription regulation</keyword>
<dbReference type="FunFam" id="3.30.160.60:FF:000621">
    <property type="entry name" value="FLT3-interacting zinc finger 1"/>
    <property type="match status" value="1"/>
</dbReference>
<keyword evidence="14" id="KW-1185">Reference proteome</keyword>
<dbReference type="EMBL" id="JAWDGP010006888">
    <property type="protein sequence ID" value="KAK3733593.1"/>
    <property type="molecule type" value="Genomic_DNA"/>
</dbReference>
<dbReference type="GO" id="GO:0000978">
    <property type="term" value="F:RNA polymerase II cis-regulatory region sequence-specific DNA binding"/>
    <property type="evidence" value="ECO:0007669"/>
    <property type="project" value="TreeGrafter"/>
</dbReference>
<evidence type="ECO:0000256" key="1">
    <source>
        <dbReference type="ARBA" id="ARBA00004123"/>
    </source>
</evidence>
<dbReference type="InterPro" id="IPR013087">
    <property type="entry name" value="Znf_C2H2_type"/>
</dbReference>
<keyword evidence="7" id="KW-0238">DNA-binding</keyword>
<evidence type="ECO:0000256" key="10">
    <source>
        <dbReference type="PROSITE-ProRule" id="PRU00042"/>
    </source>
</evidence>
<dbReference type="GO" id="GO:0003700">
    <property type="term" value="F:DNA-binding transcription factor activity"/>
    <property type="evidence" value="ECO:0007669"/>
    <property type="project" value="TreeGrafter"/>
</dbReference>
<feature type="domain" description="C2H2-type" evidence="12">
    <location>
        <begin position="200"/>
        <end position="227"/>
    </location>
</feature>
<feature type="domain" description="C2H2-type" evidence="12">
    <location>
        <begin position="228"/>
        <end position="255"/>
    </location>
</feature>
<dbReference type="PANTHER" id="PTHR24404">
    <property type="entry name" value="ZINC FINGER PROTEIN"/>
    <property type="match status" value="1"/>
</dbReference>
<evidence type="ECO:0000256" key="3">
    <source>
        <dbReference type="ARBA" id="ARBA00022737"/>
    </source>
</evidence>
<feature type="domain" description="C2H2-type" evidence="12">
    <location>
        <begin position="172"/>
        <end position="199"/>
    </location>
</feature>
<keyword evidence="2" id="KW-0479">Metal-binding</keyword>
<comment type="subcellular location">
    <subcellularLocation>
        <location evidence="1">Nucleus</location>
    </subcellularLocation>
</comment>
<dbReference type="Pfam" id="PF00096">
    <property type="entry name" value="zf-C2H2"/>
    <property type="match status" value="4"/>
</dbReference>
<dbReference type="Proteomes" id="UP001283361">
    <property type="component" value="Unassembled WGS sequence"/>
</dbReference>
<dbReference type="SMART" id="SM00355">
    <property type="entry name" value="ZnF_C2H2"/>
    <property type="match status" value="7"/>
</dbReference>
<organism evidence="13 14">
    <name type="scientific">Elysia crispata</name>
    <name type="common">lettuce slug</name>
    <dbReference type="NCBI Taxonomy" id="231223"/>
    <lineage>
        <taxon>Eukaryota</taxon>
        <taxon>Metazoa</taxon>
        <taxon>Spiralia</taxon>
        <taxon>Lophotrochozoa</taxon>
        <taxon>Mollusca</taxon>
        <taxon>Gastropoda</taxon>
        <taxon>Heterobranchia</taxon>
        <taxon>Euthyneura</taxon>
        <taxon>Panpulmonata</taxon>
        <taxon>Sacoglossa</taxon>
        <taxon>Placobranchoidea</taxon>
        <taxon>Plakobranchidae</taxon>
        <taxon>Elysia</taxon>
    </lineage>
</organism>
<keyword evidence="8" id="KW-0804">Transcription</keyword>
<evidence type="ECO:0000256" key="11">
    <source>
        <dbReference type="SAM" id="MobiDB-lite"/>
    </source>
</evidence>
<evidence type="ECO:0000313" key="13">
    <source>
        <dbReference type="EMBL" id="KAK3733593.1"/>
    </source>
</evidence>
<dbReference type="GO" id="GO:0008270">
    <property type="term" value="F:zinc ion binding"/>
    <property type="evidence" value="ECO:0007669"/>
    <property type="project" value="UniProtKB-KW"/>
</dbReference>
<dbReference type="AlphaFoldDB" id="A0AAE1CSW3"/>
<sequence>MEIPSSKQDPDHMGIFSGECETPYPESMDFRETTSNYFEQANDTVSTDSAAANVPSVTESVLEDNGITSDLSDISSSFGDKEIPPYKSRSRQSAIKSEPLTGHGFTKDNGIDNDIKCPYCSIALPTMRKLSLHCKIEHRKNKLYKCTYCKHSFKSVTHLIRHLRTHTGEKPFSCCTCPYRSSTKGAMVAHVRTHTNERPYKCSKCKFSTKTAKDLTYHLRVHTNERPYKCQQCDWAFKLQTHLIAHMKTHTNERPHQCSVCDYSARDKASLVKHMRVHTMEKPFQCDRCYSSFTQRSSLRTHKASGVCRQMTKIYLFSQRCNVR</sequence>
<reference evidence="13" key="1">
    <citation type="journal article" date="2023" name="G3 (Bethesda)">
        <title>A reference genome for the long-term kleptoplast-retaining sea slug Elysia crispata morphotype clarki.</title>
        <authorList>
            <person name="Eastman K.E."/>
            <person name="Pendleton A.L."/>
            <person name="Shaikh M.A."/>
            <person name="Suttiyut T."/>
            <person name="Ogas R."/>
            <person name="Tomko P."/>
            <person name="Gavelis G."/>
            <person name="Widhalm J.R."/>
            <person name="Wisecaver J.H."/>
        </authorList>
    </citation>
    <scope>NUCLEOTIDE SEQUENCE</scope>
    <source>
        <strain evidence="13">ECLA1</strain>
    </source>
</reference>
<dbReference type="FunFam" id="3.30.160.60:FF:000045">
    <property type="entry name" value="ZFP69 zinc finger protein B"/>
    <property type="match status" value="1"/>
</dbReference>
<dbReference type="GO" id="GO:0005634">
    <property type="term" value="C:nucleus"/>
    <property type="evidence" value="ECO:0007669"/>
    <property type="project" value="UniProtKB-SubCell"/>
</dbReference>
<proteinExistence type="predicted"/>
<evidence type="ECO:0000256" key="6">
    <source>
        <dbReference type="ARBA" id="ARBA00023015"/>
    </source>
</evidence>
<feature type="domain" description="C2H2-type" evidence="12">
    <location>
        <begin position="144"/>
        <end position="171"/>
    </location>
</feature>
<gene>
    <name evidence="13" type="ORF">RRG08_056949</name>
</gene>
<dbReference type="PROSITE" id="PS00028">
    <property type="entry name" value="ZINC_FINGER_C2H2_1"/>
    <property type="match status" value="2"/>
</dbReference>
<feature type="region of interest" description="Disordered" evidence="11">
    <location>
        <begin position="80"/>
        <end position="101"/>
    </location>
</feature>